<gene>
    <name evidence="3" type="ORF">DUNSADRAFT_18331</name>
</gene>
<dbReference type="PROSITE" id="PS51352">
    <property type="entry name" value="THIOREDOXIN_2"/>
    <property type="match status" value="1"/>
</dbReference>
<evidence type="ECO:0000313" key="3">
    <source>
        <dbReference type="EMBL" id="KAF5839917.1"/>
    </source>
</evidence>
<dbReference type="Pfam" id="PF00085">
    <property type="entry name" value="Thioredoxin"/>
    <property type="match status" value="1"/>
</dbReference>
<accession>A0ABQ7GZ80</accession>
<feature type="transmembrane region" description="Helical" evidence="1">
    <location>
        <begin position="7"/>
        <end position="26"/>
    </location>
</feature>
<sequence length="222" mass="25575">MAFRRISIVAAVLMVVLFGMEFYSFMSLQTSTQLVVDRSPPDELLKVNLNISYPALSCEFATLDVSDALGTKRLNLTKTVRKTPINMELQRLGVSMDDSVKHDPKYDEEGMYDDDEDVDVSVPLTRANFDATLARYPIVVINFYAPWCHWCQRLEPTWEAATNEVHERYPESDGRIRFAKVDCTKEIELCREHIIQGFPSIRVFRKGHDDVYYGRVGPRRTL</sequence>
<keyword evidence="1" id="KW-1133">Transmembrane helix</keyword>
<dbReference type="SUPFAM" id="SSF52833">
    <property type="entry name" value="Thioredoxin-like"/>
    <property type="match status" value="1"/>
</dbReference>
<keyword evidence="1" id="KW-0472">Membrane</keyword>
<comment type="caution">
    <text evidence="3">The sequence shown here is derived from an EMBL/GenBank/DDBJ whole genome shotgun (WGS) entry which is preliminary data.</text>
</comment>
<feature type="domain" description="Thioredoxin" evidence="2">
    <location>
        <begin position="111"/>
        <end position="222"/>
    </location>
</feature>
<dbReference type="InterPro" id="IPR039542">
    <property type="entry name" value="Erv_N"/>
</dbReference>
<dbReference type="InterPro" id="IPR013766">
    <property type="entry name" value="Thioredoxin_domain"/>
</dbReference>
<keyword evidence="1" id="KW-0812">Transmembrane</keyword>
<dbReference type="PANTHER" id="PTHR45815:SF3">
    <property type="entry name" value="PROTEIN DISULFIDE-ISOMERASE A6"/>
    <property type="match status" value="1"/>
</dbReference>
<reference evidence="3" key="1">
    <citation type="submission" date="2020-06" db="EMBL/GenBank/DDBJ databases">
        <authorList>
            <consortium name="DOE Joint Genome Institute"/>
            <person name="Calhoun S."/>
            <person name="Polle J.E."/>
            <person name="Mckie-Krisberg Z."/>
            <person name="Prochnik S."/>
            <person name="Neofotis P."/>
            <person name="Yim W.C."/>
            <person name="Hathwaik L.T."/>
            <person name="Jenkins J."/>
            <person name="Molina H."/>
            <person name="Bunkenborg J."/>
            <person name="Grigoriev I.V."/>
            <person name="Barry K."/>
            <person name="Schmutz J."/>
            <person name="Jin E."/>
            <person name="Cushman J.C."/>
            <person name="Magnuson J.K."/>
        </authorList>
    </citation>
    <scope>NUCLEOTIDE SEQUENCE</scope>
    <source>
        <strain evidence="3">CCAP 19/18</strain>
    </source>
</reference>
<protein>
    <submittedName>
        <fullName evidence="3">Thioredoxin-like protein</fullName>
    </submittedName>
</protein>
<dbReference type="InterPro" id="IPR036249">
    <property type="entry name" value="Thioredoxin-like_sf"/>
</dbReference>
<name>A0ABQ7GZ80_DUNSA</name>
<organism evidence="3 4">
    <name type="scientific">Dunaliella salina</name>
    <name type="common">Green alga</name>
    <name type="synonym">Protococcus salinus</name>
    <dbReference type="NCBI Taxonomy" id="3046"/>
    <lineage>
        <taxon>Eukaryota</taxon>
        <taxon>Viridiplantae</taxon>
        <taxon>Chlorophyta</taxon>
        <taxon>core chlorophytes</taxon>
        <taxon>Chlorophyceae</taxon>
        <taxon>CS clade</taxon>
        <taxon>Chlamydomonadales</taxon>
        <taxon>Dunaliellaceae</taxon>
        <taxon>Dunaliella</taxon>
    </lineage>
</organism>
<dbReference type="PANTHER" id="PTHR45815">
    <property type="entry name" value="PROTEIN DISULFIDE-ISOMERASE A6"/>
    <property type="match status" value="1"/>
</dbReference>
<dbReference type="Pfam" id="PF13850">
    <property type="entry name" value="ERGIC_N"/>
    <property type="match status" value="1"/>
</dbReference>
<dbReference type="EMBL" id="MU069529">
    <property type="protein sequence ID" value="KAF5839917.1"/>
    <property type="molecule type" value="Genomic_DNA"/>
</dbReference>
<proteinExistence type="predicted"/>
<evidence type="ECO:0000313" key="4">
    <source>
        <dbReference type="Proteomes" id="UP000815325"/>
    </source>
</evidence>
<evidence type="ECO:0000256" key="1">
    <source>
        <dbReference type="SAM" id="Phobius"/>
    </source>
</evidence>
<keyword evidence="4" id="KW-1185">Reference proteome</keyword>
<dbReference type="CDD" id="cd02961">
    <property type="entry name" value="PDI_a_family"/>
    <property type="match status" value="1"/>
</dbReference>
<dbReference type="Proteomes" id="UP000815325">
    <property type="component" value="Unassembled WGS sequence"/>
</dbReference>
<dbReference type="Gene3D" id="3.40.30.10">
    <property type="entry name" value="Glutaredoxin"/>
    <property type="match status" value="1"/>
</dbReference>
<evidence type="ECO:0000259" key="2">
    <source>
        <dbReference type="PROSITE" id="PS51352"/>
    </source>
</evidence>